<dbReference type="InterPro" id="IPR027417">
    <property type="entry name" value="P-loop_NTPase"/>
</dbReference>
<protein>
    <recommendedName>
        <fullName evidence="5">TIR domain-containing protein</fullName>
    </recommendedName>
</protein>
<reference evidence="6" key="1">
    <citation type="submission" date="2019-03" db="EMBL/GenBank/DDBJ databases">
        <authorList>
            <person name="Mank J."/>
            <person name="Almeida P."/>
        </authorList>
    </citation>
    <scope>NUCLEOTIDE SEQUENCE</scope>
    <source>
        <strain evidence="6">78183</strain>
    </source>
</reference>
<keyword evidence="4" id="KW-0520">NAD</keyword>
<evidence type="ECO:0000256" key="3">
    <source>
        <dbReference type="ARBA" id="ARBA00022821"/>
    </source>
</evidence>
<dbReference type="InterPro" id="IPR035897">
    <property type="entry name" value="Toll_tir_struct_dom_sf"/>
</dbReference>
<evidence type="ECO:0000259" key="5">
    <source>
        <dbReference type="PROSITE" id="PS50104"/>
    </source>
</evidence>
<dbReference type="PANTHER" id="PTHR11017:SF570">
    <property type="entry name" value="DISEASE RESISTANCE PROTEIN (TIR-NBS CLASS)-RELATED"/>
    <property type="match status" value="1"/>
</dbReference>
<dbReference type="Pfam" id="PF23282">
    <property type="entry name" value="WHD_ROQ1"/>
    <property type="match status" value="1"/>
</dbReference>
<dbReference type="PANTHER" id="PTHR11017">
    <property type="entry name" value="LEUCINE-RICH REPEAT-CONTAINING PROTEIN"/>
    <property type="match status" value="1"/>
</dbReference>
<dbReference type="InterPro" id="IPR000157">
    <property type="entry name" value="TIR_dom"/>
</dbReference>
<sequence>MAYSESPFSSMSSSYRHRWNYDVFLSFRGEDTRKTITDHLYSALIQAGIHTFRDDNELPRGEEISPQLLRAIEGSRISIVVFSRNYASSRWCLDELVKIIECRQKIHQVVLPIFYDTDPSDVRKQTGSYAKAFDEHEEHFKKEMEKVSGGSSCTGWKSIWMGYEAELIKRVVNDVACKLGNKTLHVAKHPVGISSRVRGVISLLKGARNNVGIVGIYGIAGIGKTTIAKAVFNNLYFEFEGSSFLSGVNDISDKPNGLVELQERLLHDILKPNVWKISNVYEGMNLIKERIHRKNVLVVLDDVDKREQVEALMGERCWFGDGSKIIVVTKNKHLLTEVEVDGMYHVRGLDRNWSLQLFSLHAFRETRPKKDYEELSEKVVDYCKGLPLALEVLGCHLSIRDKAGWKIDIAHWQNIPHDDIQAKLRVSFDALNVDSSEIFLDIACFFVGKDKDYVADIVGARYGCHPEVAFRALIGRSLIAIDRNRLWMHDIVRKMGREIIRQRSRNHPGNCSRIVLPKDAYTVLSKEMGTDAVEGLALDVQGSFSTKSFTKMRRLQLLQITGAHLAGSYSLLPRELIWLCWPGCPLKSLPSNFHIGELVILDMQGSKVRKLWKGTKSLPESMGSLKSLQTLNVTECSQLEKLPDSLGGLESLTEYEAELIKRVVNDVACKLGNKTLHVAKHPVGISSRVRGVISLLKGARNNVGIVGIYGIAGIGKTTIAKAVFNNLYYRFEGSSFLSGVKEISDKPNGLVELQERLLHDILKPNVWKISNVYEGMNLIKERLHRKNVLVVLTMWTKENNWRH</sequence>
<keyword evidence="2" id="KW-0677">Repeat</keyword>
<dbReference type="InterPro" id="IPR036390">
    <property type="entry name" value="WH_DNA-bd_sf"/>
</dbReference>
<dbReference type="SUPFAM" id="SSF52540">
    <property type="entry name" value="P-loop containing nucleoside triphosphate hydrolases"/>
    <property type="match status" value="2"/>
</dbReference>
<dbReference type="GO" id="GO:0006952">
    <property type="term" value="P:defense response"/>
    <property type="evidence" value="ECO:0007669"/>
    <property type="project" value="UniProtKB-KW"/>
</dbReference>
<name>A0A6N2KRZ4_SALVM</name>
<dbReference type="PRINTS" id="PR00364">
    <property type="entry name" value="DISEASERSIST"/>
</dbReference>
<dbReference type="Gene3D" id="1.10.8.430">
    <property type="entry name" value="Helical domain of apoptotic protease-activating factors"/>
    <property type="match status" value="1"/>
</dbReference>
<dbReference type="GO" id="GO:0007165">
    <property type="term" value="P:signal transduction"/>
    <property type="evidence" value="ECO:0007669"/>
    <property type="project" value="InterPro"/>
</dbReference>
<accession>A0A6N2KRZ4</accession>
<dbReference type="Pfam" id="PF00931">
    <property type="entry name" value="NB-ARC"/>
    <property type="match status" value="2"/>
</dbReference>
<dbReference type="InterPro" id="IPR044974">
    <property type="entry name" value="Disease_R_plants"/>
</dbReference>
<dbReference type="SMART" id="SM00255">
    <property type="entry name" value="TIR"/>
    <property type="match status" value="1"/>
</dbReference>
<dbReference type="AlphaFoldDB" id="A0A6N2KRZ4"/>
<dbReference type="InterPro" id="IPR042197">
    <property type="entry name" value="Apaf_helical"/>
</dbReference>
<dbReference type="Gene3D" id="3.40.50.10140">
    <property type="entry name" value="Toll/interleukin-1 receptor homology (TIR) domain"/>
    <property type="match status" value="1"/>
</dbReference>
<dbReference type="InterPro" id="IPR003593">
    <property type="entry name" value="AAA+_ATPase"/>
</dbReference>
<dbReference type="InterPro" id="IPR002182">
    <property type="entry name" value="NB-ARC"/>
</dbReference>
<keyword evidence="3" id="KW-0611">Plant defense</keyword>
<dbReference type="SUPFAM" id="SSF46785">
    <property type="entry name" value="Winged helix' DNA-binding domain"/>
    <property type="match status" value="1"/>
</dbReference>
<keyword evidence="1" id="KW-0433">Leucine-rich repeat</keyword>
<proteinExistence type="predicted"/>
<dbReference type="InterPro" id="IPR011713">
    <property type="entry name" value="Leu-rich_rpt_3"/>
</dbReference>
<dbReference type="Pfam" id="PF07725">
    <property type="entry name" value="LRR_3"/>
    <property type="match status" value="1"/>
</dbReference>
<dbReference type="Pfam" id="PF01582">
    <property type="entry name" value="TIR"/>
    <property type="match status" value="1"/>
</dbReference>
<dbReference type="GO" id="GO:0043531">
    <property type="term" value="F:ADP binding"/>
    <property type="evidence" value="ECO:0007669"/>
    <property type="project" value="InterPro"/>
</dbReference>
<gene>
    <name evidence="6" type="ORF">SVIM_LOCUS119419</name>
</gene>
<dbReference type="FunFam" id="3.40.50.10140:FF:000007">
    <property type="entry name" value="Disease resistance protein (TIR-NBS-LRR class)"/>
    <property type="match status" value="1"/>
</dbReference>
<dbReference type="PROSITE" id="PS50104">
    <property type="entry name" value="TIR"/>
    <property type="match status" value="1"/>
</dbReference>
<dbReference type="EMBL" id="CAADRP010000624">
    <property type="protein sequence ID" value="VFU30473.1"/>
    <property type="molecule type" value="Genomic_DNA"/>
</dbReference>
<dbReference type="SMART" id="SM00382">
    <property type="entry name" value="AAA"/>
    <property type="match status" value="1"/>
</dbReference>
<dbReference type="InterPro" id="IPR032675">
    <property type="entry name" value="LRR_dom_sf"/>
</dbReference>
<dbReference type="InterPro" id="IPR058192">
    <property type="entry name" value="WHD_ROQ1-like"/>
</dbReference>
<dbReference type="Gene3D" id="3.40.50.300">
    <property type="entry name" value="P-loop containing nucleotide triphosphate hydrolases"/>
    <property type="match status" value="2"/>
</dbReference>
<feature type="domain" description="TIR" evidence="5">
    <location>
        <begin position="19"/>
        <end position="179"/>
    </location>
</feature>
<evidence type="ECO:0000313" key="6">
    <source>
        <dbReference type="EMBL" id="VFU30473.1"/>
    </source>
</evidence>
<dbReference type="Gene3D" id="3.80.10.10">
    <property type="entry name" value="Ribonuclease Inhibitor"/>
    <property type="match status" value="1"/>
</dbReference>
<organism evidence="6">
    <name type="scientific">Salix viminalis</name>
    <name type="common">Common osier</name>
    <name type="synonym">Basket willow</name>
    <dbReference type="NCBI Taxonomy" id="40686"/>
    <lineage>
        <taxon>Eukaryota</taxon>
        <taxon>Viridiplantae</taxon>
        <taxon>Streptophyta</taxon>
        <taxon>Embryophyta</taxon>
        <taxon>Tracheophyta</taxon>
        <taxon>Spermatophyta</taxon>
        <taxon>Magnoliopsida</taxon>
        <taxon>eudicotyledons</taxon>
        <taxon>Gunneridae</taxon>
        <taxon>Pentapetalae</taxon>
        <taxon>rosids</taxon>
        <taxon>fabids</taxon>
        <taxon>Malpighiales</taxon>
        <taxon>Salicaceae</taxon>
        <taxon>Saliceae</taxon>
        <taxon>Salix</taxon>
    </lineage>
</organism>
<evidence type="ECO:0000256" key="2">
    <source>
        <dbReference type="ARBA" id="ARBA00022737"/>
    </source>
</evidence>
<evidence type="ECO:0000256" key="4">
    <source>
        <dbReference type="ARBA" id="ARBA00023027"/>
    </source>
</evidence>
<dbReference type="SUPFAM" id="SSF52058">
    <property type="entry name" value="L domain-like"/>
    <property type="match status" value="1"/>
</dbReference>
<dbReference type="SUPFAM" id="SSF52200">
    <property type="entry name" value="Toll/Interleukin receptor TIR domain"/>
    <property type="match status" value="1"/>
</dbReference>
<evidence type="ECO:0000256" key="1">
    <source>
        <dbReference type="ARBA" id="ARBA00022614"/>
    </source>
</evidence>